<sequence length="192" mass="21749">MDKWIMNMSCYGMELSSDSDLSEMFGEIGYKIKIRNIYNKKRILSSSSESDSENIEELPDIDLWRSVLWGAENLAPKAFDFDEKGRHTGCLELSAGYQFISERSVTKGVRESFDLEVDQISHFRHTDHCGLLCILNASEMYSWLKVISTYITKFHLVNQMRCCPLLNEDGMDQSSSKANDDQGDSSGSAAIT</sequence>
<gene>
    <name evidence="2" type="ORF">HNY73_020496</name>
</gene>
<dbReference type="AlphaFoldDB" id="A0A8T0E8A5"/>
<keyword evidence="3" id="KW-1185">Reference proteome</keyword>
<name>A0A8T0E8A5_ARGBR</name>
<proteinExistence type="predicted"/>
<evidence type="ECO:0000313" key="3">
    <source>
        <dbReference type="Proteomes" id="UP000807504"/>
    </source>
</evidence>
<feature type="region of interest" description="Disordered" evidence="1">
    <location>
        <begin position="172"/>
        <end position="192"/>
    </location>
</feature>
<comment type="caution">
    <text evidence="2">The sequence shown here is derived from an EMBL/GenBank/DDBJ whole genome shotgun (WGS) entry which is preliminary data.</text>
</comment>
<evidence type="ECO:0000313" key="2">
    <source>
        <dbReference type="EMBL" id="KAF8767556.1"/>
    </source>
</evidence>
<protein>
    <submittedName>
        <fullName evidence="2">Uncharacterized protein</fullName>
    </submittedName>
</protein>
<reference evidence="2" key="1">
    <citation type="journal article" date="2020" name="bioRxiv">
        <title>Chromosome-level reference genome of the European wasp spider Argiope bruennichi: a resource for studies on range expansion and evolutionary adaptation.</title>
        <authorList>
            <person name="Sheffer M.M."/>
            <person name="Hoppe A."/>
            <person name="Krehenwinkel H."/>
            <person name="Uhl G."/>
            <person name="Kuss A.W."/>
            <person name="Jensen L."/>
            <person name="Jensen C."/>
            <person name="Gillespie R.G."/>
            <person name="Hoff K.J."/>
            <person name="Prost S."/>
        </authorList>
    </citation>
    <scope>NUCLEOTIDE SEQUENCE</scope>
</reference>
<dbReference type="EMBL" id="JABXBU010002230">
    <property type="protein sequence ID" value="KAF8767556.1"/>
    <property type="molecule type" value="Genomic_DNA"/>
</dbReference>
<dbReference type="Proteomes" id="UP000807504">
    <property type="component" value="Unassembled WGS sequence"/>
</dbReference>
<evidence type="ECO:0000256" key="1">
    <source>
        <dbReference type="SAM" id="MobiDB-lite"/>
    </source>
</evidence>
<accession>A0A8T0E8A5</accession>
<reference evidence="2" key="2">
    <citation type="submission" date="2020-06" db="EMBL/GenBank/DDBJ databases">
        <authorList>
            <person name="Sheffer M."/>
        </authorList>
    </citation>
    <scope>NUCLEOTIDE SEQUENCE</scope>
</reference>
<organism evidence="2 3">
    <name type="scientific">Argiope bruennichi</name>
    <name type="common">Wasp spider</name>
    <name type="synonym">Aranea bruennichi</name>
    <dbReference type="NCBI Taxonomy" id="94029"/>
    <lineage>
        <taxon>Eukaryota</taxon>
        <taxon>Metazoa</taxon>
        <taxon>Ecdysozoa</taxon>
        <taxon>Arthropoda</taxon>
        <taxon>Chelicerata</taxon>
        <taxon>Arachnida</taxon>
        <taxon>Araneae</taxon>
        <taxon>Araneomorphae</taxon>
        <taxon>Entelegynae</taxon>
        <taxon>Araneoidea</taxon>
        <taxon>Araneidae</taxon>
        <taxon>Argiope</taxon>
    </lineage>
</organism>